<evidence type="ECO:0000313" key="11">
    <source>
        <dbReference type="Proteomes" id="UP000324222"/>
    </source>
</evidence>
<evidence type="ECO:0000256" key="9">
    <source>
        <dbReference type="ARBA" id="ARBA00023180"/>
    </source>
</evidence>
<keyword evidence="9" id="KW-0325">Glycoprotein</keyword>
<dbReference type="GO" id="GO:0000139">
    <property type="term" value="C:Golgi membrane"/>
    <property type="evidence" value="ECO:0007669"/>
    <property type="project" value="UniProtKB-SubCell"/>
</dbReference>
<dbReference type="EMBL" id="VSRR010042557">
    <property type="protein sequence ID" value="MPC76082.1"/>
    <property type="molecule type" value="Genomic_DNA"/>
</dbReference>
<keyword evidence="4" id="KW-0812">Transmembrane</keyword>
<organism evidence="10 11">
    <name type="scientific">Portunus trituberculatus</name>
    <name type="common">Swimming crab</name>
    <name type="synonym">Neptunus trituberculatus</name>
    <dbReference type="NCBI Taxonomy" id="210409"/>
    <lineage>
        <taxon>Eukaryota</taxon>
        <taxon>Metazoa</taxon>
        <taxon>Ecdysozoa</taxon>
        <taxon>Arthropoda</taxon>
        <taxon>Crustacea</taxon>
        <taxon>Multicrustacea</taxon>
        <taxon>Malacostraca</taxon>
        <taxon>Eumalacostraca</taxon>
        <taxon>Eucarida</taxon>
        <taxon>Decapoda</taxon>
        <taxon>Pleocyemata</taxon>
        <taxon>Brachyura</taxon>
        <taxon>Eubrachyura</taxon>
        <taxon>Portunoidea</taxon>
        <taxon>Portunidae</taxon>
        <taxon>Portuninae</taxon>
        <taxon>Portunus</taxon>
    </lineage>
</organism>
<accession>A0A5B7HXF0</accession>
<dbReference type="Proteomes" id="UP000324222">
    <property type="component" value="Unassembled WGS sequence"/>
</dbReference>
<sequence length="78" mass="9016">MGKAGWVSGDQQTTIAERMDESLVLLKHLLCWGDEDMMAMAHNVRKDLYRSYLSEQTVATLEHFNAADVKLYSYFKEK</sequence>
<proteinExistence type="inferred from homology"/>
<keyword evidence="5" id="KW-0735">Signal-anchor</keyword>
<keyword evidence="8" id="KW-0472">Membrane</keyword>
<evidence type="ECO:0000256" key="2">
    <source>
        <dbReference type="ARBA" id="ARBA00008124"/>
    </source>
</evidence>
<evidence type="ECO:0000256" key="4">
    <source>
        <dbReference type="ARBA" id="ARBA00022692"/>
    </source>
</evidence>
<comment type="subcellular location">
    <subcellularLocation>
        <location evidence="1">Golgi apparatus membrane</location>
        <topology evidence="1">Single-pass type II membrane protein</topology>
    </subcellularLocation>
</comment>
<dbReference type="AlphaFoldDB" id="A0A5B7HXF0"/>
<protein>
    <submittedName>
        <fullName evidence="10">Galactosylceramide sulfotransferase</fullName>
    </submittedName>
</protein>
<evidence type="ECO:0000256" key="5">
    <source>
        <dbReference type="ARBA" id="ARBA00022968"/>
    </source>
</evidence>
<keyword evidence="3 10" id="KW-0808">Transferase</keyword>
<dbReference type="InterPro" id="IPR027417">
    <property type="entry name" value="P-loop_NTPase"/>
</dbReference>
<dbReference type="Pfam" id="PF06990">
    <property type="entry name" value="Gal-3-0_sulfotr"/>
    <property type="match status" value="1"/>
</dbReference>
<keyword evidence="11" id="KW-1185">Reference proteome</keyword>
<reference evidence="10 11" key="1">
    <citation type="submission" date="2019-05" db="EMBL/GenBank/DDBJ databases">
        <title>Another draft genome of Portunus trituberculatus and its Hox gene families provides insights of decapod evolution.</title>
        <authorList>
            <person name="Jeong J.-H."/>
            <person name="Song I."/>
            <person name="Kim S."/>
            <person name="Choi T."/>
            <person name="Kim D."/>
            <person name="Ryu S."/>
            <person name="Kim W."/>
        </authorList>
    </citation>
    <scope>NUCLEOTIDE SEQUENCE [LARGE SCALE GENOMIC DNA]</scope>
    <source>
        <tissue evidence="10">Muscle</tissue>
    </source>
</reference>
<comment type="caution">
    <text evidence="10">The sequence shown here is derived from an EMBL/GenBank/DDBJ whole genome shotgun (WGS) entry which is preliminary data.</text>
</comment>
<name>A0A5B7HXF0_PORTR</name>
<keyword evidence="7" id="KW-0333">Golgi apparatus</keyword>
<keyword evidence="6" id="KW-1133">Transmembrane helix</keyword>
<evidence type="ECO:0000313" key="10">
    <source>
        <dbReference type="EMBL" id="MPC76082.1"/>
    </source>
</evidence>
<comment type="similarity">
    <text evidence="2">Belongs to the galactose-3-O-sulfotransferase family.</text>
</comment>
<dbReference type="GO" id="GO:0001733">
    <property type="term" value="F:galactosylceramide sulfotransferase activity"/>
    <property type="evidence" value="ECO:0007669"/>
    <property type="project" value="InterPro"/>
</dbReference>
<gene>
    <name evidence="10" type="primary">Gal3st1</name>
    <name evidence="10" type="ORF">E2C01_070486</name>
</gene>
<dbReference type="PANTHER" id="PTHR14647:SF87">
    <property type="entry name" value="PUTATIVE-RELATED"/>
    <property type="match status" value="1"/>
</dbReference>
<evidence type="ECO:0000256" key="8">
    <source>
        <dbReference type="ARBA" id="ARBA00023136"/>
    </source>
</evidence>
<dbReference type="OrthoDB" id="514299at2759"/>
<evidence type="ECO:0000256" key="3">
    <source>
        <dbReference type="ARBA" id="ARBA00022679"/>
    </source>
</evidence>
<dbReference type="PANTHER" id="PTHR14647">
    <property type="entry name" value="GALACTOSE-3-O-SULFOTRANSFERASE"/>
    <property type="match status" value="1"/>
</dbReference>
<dbReference type="GO" id="GO:0009247">
    <property type="term" value="P:glycolipid biosynthetic process"/>
    <property type="evidence" value="ECO:0007669"/>
    <property type="project" value="InterPro"/>
</dbReference>
<evidence type="ECO:0000256" key="6">
    <source>
        <dbReference type="ARBA" id="ARBA00022989"/>
    </source>
</evidence>
<dbReference type="InterPro" id="IPR009729">
    <property type="entry name" value="Gal-3-0_sulfotransfrase"/>
</dbReference>
<evidence type="ECO:0000256" key="1">
    <source>
        <dbReference type="ARBA" id="ARBA00004323"/>
    </source>
</evidence>
<evidence type="ECO:0000256" key="7">
    <source>
        <dbReference type="ARBA" id="ARBA00023034"/>
    </source>
</evidence>
<dbReference type="Gene3D" id="3.40.50.300">
    <property type="entry name" value="P-loop containing nucleotide triphosphate hydrolases"/>
    <property type="match status" value="1"/>
</dbReference>